<dbReference type="GO" id="GO:0033214">
    <property type="term" value="P:siderophore-iron import into cell"/>
    <property type="evidence" value="ECO:0007669"/>
    <property type="project" value="TreeGrafter"/>
</dbReference>
<accession>A0A0G3H706</accession>
<keyword evidence="10" id="KW-1185">Reference proteome</keyword>
<evidence type="ECO:0000256" key="6">
    <source>
        <dbReference type="ARBA" id="ARBA00022989"/>
    </source>
</evidence>
<name>A0A0G3H706_9CORY</name>
<evidence type="ECO:0000256" key="2">
    <source>
        <dbReference type="ARBA" id="ARBA00007935"/>
    </source>
</evidence>
<dbReference type="STRING" id="136857.CTEST_08445"/>
<comment type="subcellular location">
    <subcellularLocation>
        <location evidence="1">Cell membrane</location>
        <topology evidence="1">Multi-pass membrane protein</topology>
    </subcellularLocation>
</comment>
<proteinExistence type="inferred from homology"/>
<feature type="transmembrane region" description="Helical" evidence="8">
    <location>
        <begin position="209"/>
        <end position="231"/>
    </location>
</feature>
<dbReference type="InterPro" id="IPR000522">
    <property type="entry name" value="ABC_transptr_permease_BtuC"/>
</dbReference>
<dbReference type="InterPro" id="IPR037294">
    <property type="entry name" value="ABC_BtuC-like"/>
</dbReference>
<keyword evidence="5 8" id="KW-0812">Transmembrane</keyword>
<reference evidence="9 10" key="1">
    <citation type="journal article" date="2015" name="Genome Announc.">
        <title>Complete Genome Sequence of the Type Strain Corynebacterium testudinoris DSM 44614, Recovered from Necrotic Lesions in the Mouth of a Tortoise.</title>
        <authorList>
            <person name="Ruckert C."/>
            <person name="Kriete M."/>
            <person name="Jaenicke S."/>
            <person name="Winkler A."/>
            <person name="Tauch A."/>
        </authorList>
    </citation>
    <scope>NUCLEOTIDE SEQUENCE [LARGE SCALE GENOMIC DNA]</scope>
    <source>
        <strain evidence="9 10">DSM 44614</strain>
    </source>
</reference>
<feature type="transmembrane region" description="Helical" evidence="8">
    <location>
        <begin position="163"/>
        <end position="182"/>
    </location>
</feature>
<feature type="transmembrane region" description="Helical" evidence="8">
    <location>
        <begin position="77"/>
        <end position="96"/>
    </location>
</feature>
<evidence type="ECO:0000256" key="7">
    <source>
        <dbReference type="ARBA" id="ARBA00023136"/>
    </source>
</evidence>
<dbReference type="PANTHER" id="PTHR30472">
    <property type="entry name" value="FERRIC ENTEROBACTIN TRANSPORT SYSTEM PERMEASE PROTEIN"/>
    <property type="match status" value="1"/>
</dbReference>
<keyword evidence="7 8" id="KW-0472">Membrane</keyword>
<dbReference type="AlphaFoldDB" id="A0A0G3H706"/>
<organism evidence="9 10">
    <name type="scientific">Corynebacterium testudinoris</name>
    <dbReference type="NCBI Taxonomy" id="136857"/>
    <lineage>
        <taxon>Bacteria</taxon>
        <taxon>Bacillati</taxon>
        <taxon>Actinomycetota</taxon>
        <taxon>Actinomycetes</taxon>
        <taxon>Mycobacteriales</taxon>
        <taxon>Corynebacteriaceae</taxon>
        <taxon>Corynebacterium</taxon>
    </lineage>
</organism>
<evidence type="ECO:0000256" key="5">
    <source>
        <dbReference type="ARBA" id="ARBA00022692"/>
    </source>
</evidence>
<reference evidence="10" key="2">
    <citation type="submission" date="2015-05" db="EMBL/GenBank/DDBJ databases">
        <title>Complete genome sequence of Corynebacterium testudinoris DSM 44614, recovered from necrotic lesions in the mouth of a tortoise.</title>
        <authorList>
            <person name="Ruckert C."/>
            <person name="Albersmeier A."/>
            <person name="Winkler A."/>
            <person name="Tauch A."/>
        </authorList>
    </citation>
    <scope>NUCLEOTIDE SEQUENCE [LARGE SCALE GENOMIC DNA]</scope>
    <source>
        <strain evidence="10">DSM 44614</strain>
    </source>
</reference>
<feature type="transmembrane region" description="Helical" evidence="8">
    <location>
        <begin position="108"/>
        <end position="126"/>
    </location>
</feature>
<dbReference type="Pfam" id="PF01032">
    <property type="entry name" value="FecCD"/>
    <property type="match status" value="1"/>
</dbReference>
<protein>
    <submittedName>
        <fullName evidence="9">ABC-type enterobactin transport system, permease component</fullName>
    </submittedName>
</protein>
<evidence type="ECO:0000256" key="8">
    <source>
        <dbReference type="SAM" id="Phobius"/>
    </source>
</evidence>
<evidence type="ECO:0000313" key="9">
    <source>
        <dbReference type="EMBL" id="AKK09119.1"/>
    </source>
</evidence>
<dbReference type="PATRIC" id="fig|136857.5.peg.1678"/>
<dbReference type="Gene3D" id="1.10.3470.10">
    <property type="entry name" value="ABC transporter involved in vitamin B12 uptake, BtuC"/>
    <property type="match status" value="1"/>
</dbReference>
<evidence type="ECO:0000256" key="4">
    <source>
        <dbReference type="ARBA" id="ARBA00022475"/>
    </source>
</evidence>
<evidence type="ECO:0000256" key="3">
    <source>
        <dbReference type="ARBA" id="ARBA00022448"/>
    </source>
</evidence>
<feature type="transmembrane region" description="Helical" evidence="8">
    <location>
        <begin position="292"/>
        <end position="312"/>
    </location>
</feature>
<keyword evidence="6 8" id="KW-1133">Transmembrane helix</keyword>
<evidence type="ECO:0000313" key="10">
    <source>
        <dbReference type="Proteomes" id="UP000035540"/>
    </source>
</evidence>
<sequence length="345" mass="35473">MTIRWGSQASTWAFSRRVYRRTVLVGAVMLLVLVAAGFLTLLLPGAGIGSSKAVGVLLGQETGFARTVVMEWRLPRLVAAAVIGAALALAGALFQALTRNPLGSPDIIGFNTGAYTGVLFTLLMGASSFAAISFGALIGGCLTAVAVFLLSAQRGHTISGIRLILVGLGISMMLSSFNRWLILRGDMETALSAASWGAGTLNGVRWEQAIPAAVCLGALVAIALVAFRGINILALGDDTATGLGLGVNRIKALMLSIGVLLTAISTAVAGPISFVALASPHIAARLTRSPRIPLAVTALTGASLLVVSDILAQRLFAPVQLPVGLITVTLGGIYLLTLIARPAKN</sequence>
<evidence type="ECO:0000256" key="1">
    <source>
        <dbReference type="ARBA" id="ARBA00004651"/>
    </source>
</evidence>
<feature type="transmembrane region" description="Helical" evidence="8">
    <location>
        <begin position="252"/>
        <end position="272"/>
    </location>
</feature>
<comment type="similarity">
    <text evidence="2">Belongs to the binding-protein-dependent transport system permease family. FecCD subfamily.</text>
</comment>
<dbReference type="KEGG" id="cted:CTEST_08445"/>
<dbReference type="GO" id="GO:0005886">
    <property type="term" value="C:plasma membrane"/>
    <property type="evidence" value="ECO:0007669"/>
    <property type="project" value="UniProtKB-SubCell"/>
</dbReference>
<dbReference type="EMBL" id="CP011545">
    <property type="protein sequence ID" value="AKK09119.1"/>
    <property type="molecule type" value="Genomic_DNA"/>
</dbReference>
<dbReference type="Proteomes" id="UP000035540">
    <property type="component" value="Chromosome"/>
</dbReference>
<feature type="transmembrane region" description="Helical" evidence="8">
    <location>
        <begin position="132"/>
        <end position="151"/>
    </location>
</feature>
<dbReference type="PANTHER" id="PTHR30472:SF24">
    <property type="entry name" value="FERRIC ENTEROBACTIN TRANSPORT SYSTEM PERMEASE PROTEIN FEPG"/>
    <property type="match status" value="1"/>
</dbReference>
<dbReference type="GO" id="GO:0022857">
    <property type="term" value="F:transmembrane transporter activity"/>
    <property type="evidence" value="ECO:0007669"/>
    <property type="project" value="InterPro"/>
</dbReference>
<gene>
    <name evidence="9" type="primary">fagB</name>
    <name evidence="9" type="ORF">CTEST_08445</name>
</gene>
<dbReference type="CDD" id="cd06550">
    <property type="entry name" value="TM_ABC_iron-siderophores_like"/>
    <property type="match status" value="1"/>
</dbReference>
<keyword evidence="3" id="KW-0813">Transport</keyword>
<dbReference type="SUPFAM" id="SSF81345">
    <property type="entry name" value="ABC transporter involved in vitamin B12 uptake, BtuC"/>
    <property type="match status" value="1"/>
</dbReference>
<keyword evidence="4" id="KW-1003">Cell membrane</keyword>
<dbReference type="OrthoDB" id="4455417at2"/>
<feature type="transmembrane region" description="Helical" evidence="8">
    <location>
        <begin position="319"/>
        <end position="340"/>
    </location>
</feature>